<dbReference type="WBParaSite" id="jg16177">
    <property type="protein sequence ID" value="jg16177"/>
    <property type="gene ID" value="jg16177"/>
</dbReference>
<evidence type="ECO:0000313" key="1">
    <source>
        <dbReference type="Proteomes" id="UP000887574"/>
    </source>
</evidence>
<organism evidence="1 2">
    <name type="scientific">Ditylenchus dipsaci</name>
    <dbReference type="NCBI Taxonomy" id="166011"/>
    <lineage>
        <taxon>Eukaryota</taxon>
        <taxon>Metazoa</taxon>
        <taxon>Ecdysozoa</taxon>
        <taxon>Nematoda</taxon>
        <taxon>Chromadorea</taxon>
        <taxon>Rhabditida</taxon>
        <taxon>Tylenchina</taxon>
        <taxon>Tylenchomorpha</taxon>
        <taxon>Sphaerularioidea</taxon>
        <taxon>Anguinidae</taxon>
        <taxon>Anguininae</taxon>
        <taxon>Ditylenchus</taxon>
    </lineage>
</organism>
<reference evidence="2" key="1">
    <citation type="submission" date="2022-11" db="UniProtKB">
        <authorList>
            <consortium name="WormBaseParasite"/>
        </authorList>
    </citation>
    <scope>IDENTIFICATION</scope>
</reference>
<name>A0A915D6A1_9BILA</name>
<keyword evidence="1" id="KW-1185">Reference proteome</keyword>
<protein>
    <submittedName>
        <fullName evidence="2">Uncharacterized protein</fullName>
    </submittedName>
</protein>
<accession>A0A915D6A1</accession>
<dbReference type="Proteomes" id="UP000887574">
    <property type="component" value="Unplaced"/>
</dbReference>
<sequence>MKFKPHDVNRSHNHAEDPMAVPLSVMKANMKKINVDTREAPKQLLNNELQSMHLALAPSVTDSAVRKMVRRRRIQNEIPNPSFQSHIRWSEEIDVVFGDGTFDPTPKPFTKVIFQPNELRVSTTAENRVFPVLYALLRNKSRQTYKKLFRMIRELWPAFKLSSFNVDFELAAIQALNEVFPEPDRLLQDLKRIQRTHDMHYEQHLARQTAPKKRRAYFECDARILTKVHRYNFANLIPYLRGLAYNFIMDQ</sequence>
<proteinExistence type="predicted"/>
<dbReference type="AlphaFoldDB" id="A0A915D6A1"/>
<evidence type="ECO:0000313" key="2">
    <source>
        <dbReference type="WBParaSite" id="jg16177"/>
    </source>
</evidence>